<evidence type="ECO:0000313" key="9">
    <source>
        <dbReference type="EMBL" id="MBW0134187.1"/>
    </source>
</evidence>
<feature type="domain" description="ABC transmembrane type-1" evidence="8">
    <location>
        <begin position="22"/>
        <end position="338"/>
    </location>
</feature>
<dbReference type="SMART" id="SM00382">
    <property type="entry name" value="AAA"/>
    <property type="match status" value="1"/>
</dbReference>
<keyword evidence="9" id="KW-0547">Nucleotide-binding</keyword>
<dbReference type="InterPro" id="IPR017871">
    <property type="entry name" value="ABC_transporter-like_CS"/>
</dbReference>
<comment type="caution">
    <text evidence="9">The sequence shown here is derived from an EMBL/GenBank/DDBJ whole genome shotgun (WGS) entry which is preliminary data.</text>
</comment>
<feature type="domain" description="ABC transporter" evidence="7">
    <location>
        <begin position="372"/>
        <end position="606"/>
    </location>
</feature>
<name>A0ABS6UPN7_9PSEU</name>
<keyword evidence="10" id="KW-1185">Reference proteome</keyword>
<feature type="transmembrane region" description="Helical" evidence="6">
    <location>
        <begin position="90"/>
        <end position="113"/>
    </location>
</feature>
<keyword evidence="2 6" id="KW-0812">Transmembrane</keyword>
<dbReference type="Pfam" id="PF00005">
    <property type="entry name" value="ABC_tran"/>
    <property type="match status" value="1"/>
</dbReference>
<evidence type="ECO:0000259" key="7">
    <source>
        <dbReference type="PROSITE" id="PS50893"/>
    </source>
</evidence>
<evidence type="ECO:0000256" key="2">
    <source>
        <dbReference type="ARBA" id="ARBA00022692"/>
    </source>
</evidence>
<accession>A0ABS6UPN7</accession>
<dbReference type="PROSITE" id="PS00211">
    <property type="entry name" value="ABC_TRANSPORTER_1"/>
    <property type="match status" value="1"/>
</dbReference>
<feature type="region of interest" description="Disordered" evidence="5">
    <location>
        <begin position="55"/>
        <end position="84"/>
    </location>
</feature>
<reference evidence="9 10" key="1">
    <citation type="submission" date="2020-11" db="EMBL/GenBank/DDBJ databases">
        <title>Pseudonocardia abyssalis sp. nov. and Pseudonocardia oceani sp. nov., description and phylogenomic analysis of two novel actinomycetes isolated from the deep Southern Ocean.</title>
        <authorList>
            <person name="Parra J."/>
        </authorList>
    </citation>
    <scope>NUCLEOTIDE SEQUENCE [LARGE SCALE GENOMIC DNA]</scope>
    <source>
        <strain evidence="9 10">KRD-168</strain>
    </source>
</reference>
<proteinExistence type="predicted"/>
<dbReference type="InterPro" id="IPR003593">
    <property type="entry name" value="AAA+_ATPase"/>
</dbReference>
<dbReference type="Pfam" id="PF00664">
    <property type="entry name" value="ABC_membrane"/>
    <property type="match status" value="1"/>
</dbReference>
<evidence type="ECO:0000313" key="10">
    <source>
        <dbReference type="Proteomes" id="UP000694287"/>
    </source>
</evidence>
<dbReference type="EMBL" id="JADQDK010000001">
    <property type="protein sequence ID" value="MBW0134187.1"/>
    <property type="molecule type" value="Genomic_DNA"/>
</dbReference>
<sequence length="630" mass="67169">MFSVLWRFRDTLMPYRRELTTGGLLILAAAGLALALPWPLKIVVDHVLAGRPFGMPSGPTPSGPTPSGPTPSGPTPSGPTPSGPTLSGPALLAACIAAICVVATLGALTTYLAERTLSGVGERMLADLRTAMFAHLQRLSLGYHQTQRVGDLGNRLTNDVNTIQSLLVAVLSVLLPNATLLVGILVISVTIDPFFALLSLLVVPPLHLVLVRYRKIIKSWAATARKEEGRVASHASEVLSAIRLVTTNAGEGRSESRFRSFSDARLAAGLQRVDFAARLPAAVDVIVHTGRAVVLLVGTFRVLDGSMELGLLLVFLAYNEKLYQPVKQLAKLQTTISKGQASSDRVLEVLAVEAAVRDRPGARPLRRMRGHVALRGVTFGYDPARPVLDGIDITALPGQMIALAGPTGAGKSTVSGLIPRLYDVQSGSVELDGHDVRDLTLGSIRDQVSLVPQDAALMSGTILDNIAFGAPHATREQLIEAAEAAYVDEFVDRLPDGWDTEVHERGSSLSGGQRQRIAIARALVRNCPVVVLDEPTSGLDAVSESLVMKGLERLTAGRTVIVVAHRLSTLQRADRIYVIDRGRVVDSGTHAELAARPGVFRDMNRLLDDHTDTHAAPPRPSPGPRLVAAS</sequence>
<protein>
    <submittedName>
        <fullName evidence="9">ABC transporter ATP-binding protein</fullName>
    </submittedName>
</protein>
<dbReference type="RefSeq" id="WP_218604467.1">
    <property type="nucleotide sequence ID" value="NZ_JADQDJ010000225.1"/>
</dbReference>
<dbReference type="PROSITE" id="PS50929">
    <property type="entry name" value="ABC_TM1F"/>
    <property type="match status" value="1"/>
</dbReference>
<evidence type="ECO:0000256" key="6">
    <source>
        <dbReference type="SAM" id="Phobius"/>
    </source>
</evidence>
<feature type="region of interest" description="Disordered" evidence="5">
    <location>
        <begin position="609"/>
        <end position="630"/>
    </location>
</feature>
<dbReference type="PANTHER" id="PTHR24221:SF468">
    <property type="entry name" value="ABC TRANSPORTER"/>
    <property type="match status" value="1"/>
</dbReference>
<keyword evidence="3 6" id="KW-1133">Transmembrane helix</keyword>
<evidence type="ECO:0000256" key="5">
    <source>
        <dbReference type="SAM" id="MobiDB-lite"/>
    </source>
</evidence>
<keyword evidence="4 6" id="KW-0472">Membrane</keyword>
<dbReference type="InterPro" id="IPR011527">
    <property type="entry name" value="ABC1_TM_dom"/>
</dbReference>
<evidence type="ECO:0000256" key="4">
    <source>
        <dbReference type="ARBA" id="ARBA00023136"/>
    </source>
</evidence>
<dbReference type="InterPro" id="IPR003439">
    <property type="entry name" value="ABC_transporter-like_ATP-bd"/>
</dbReference>
<feature type="compositionally biased region" description="Pro residues" evidence="5">
    <location>
        <begin position="58"/>
        <end position="82"/>
    </location>
</feature>
<dbReference type="Proteomes" id="UP000694287">
    <property type="component" value="Unassembled WGS sequence"/>
</dbReference>
<dbReference type="GO" id="GO:0005524">
    <property type="term" value="F:ATP binding"/>
    <property type="evidence" value="ECO:0007669"/>
    <property type="project" value="UniProtKB-KW"/>
</dbReference>
<dbReference type="PANTHER" id="PTHR24221">
    <property type="entry name" value="ATP-BINDING CASSETTE SUB-FAMILY B"/>
    <property type="match status" value="1"/>
</dbReference>
<gene>
    <name evidence="9" type="ORF">I4I81_07960</name>
</gene>
<feature type="transmembrane region" description="Helical" evidence="6">
    <location>
        <begin position="165"/>
        <end position="187"/>
    </location>
</feature>
<evidence type="ECO:0000259" key="8">
    <source>
        <dbReference type="PROSITE" id="PS50929"/>
    </source>
</evidence>
<organism evidence="9 10">
    <name type="scientific">Pseudonocardia abyssalis</name>
    <dbReference type="NCBI Taxonomy" id="2792008"/>
    <lineage>
        <taxon>Bacteria</taxon>
        <taxon>Bacillati</taxon>
        <taxon>Actinomycetota</taxon>
        <taxon>Actinomycetes</taxon>
        <taxon>Pseudonocardiales</taxon>
        <taxon>Pseudonocardiaceae</taxon>
        <taxon>Pseudonocardia</taxon>
    </lineage>
</organism>
<comment type="subcellular location">
    <subcellularLocation>
        <location evidence="1">Membrane</location>
        <topology evidence="1">Multi-pass membrane protein</topology>
    </subcellularLocation>
</comment>
<dbReference type="InterPro" id="IPR039421">
    <property type="entry name" value="Type_1_exporter"/>
</dbReference>
<evidence type="ECO:0000256" key="3">
    <source>
        <dbReference type="ARBA" id="ARBA00022989"/>
    </source>
</evidence>
<keyword evidence="9" id="KW-0067">ATP-binding</keyword>
<evidence type="ECO:0000256" key="1">
    <source>
        <dbReference type="ARBA" id="ARBA00004141"/>
    </source>
</evidence>
<dbReference type="PROSITE" id="PS50893">
    <property type="entry name" value="ABC_TRANSPORTER_2"/>
    <property type="match status" value="1"/>
</dbReference>